<dbReference type="RefSeq" id="WP_183210402.1">
    <property type="nucleotide sequence ID" value="NZ_JAAAMM010000005.1"/>
</dbReference>
<keyword evidence="3" id="KW-1185">Reference proteome</keyword>
<evidence type="ECO:0000256" key="1">
    <source>
        <dbReference type="SAM" id="Phobius"/>
    </source>
</evidence>
<protein>
    <submittedName>
        <fullName evidence="2">Uncharacterized protein</fullName>
    </submittedName>
</protein>
<dbReference type="EMBL" id="JACIEM010000005">
    <property type="protein sequence ID" value="MBB4004834.1"/>
    <property type="molecule type" value="Genomic_DNA"/>
</dbReference>
<accession>A0A7W6MRA9</accession>
<name>A0A7W6MRA9_9HYPH</name>
<keyword evidence="1" id="KW-1133">Transmembrane helix</keyword>
<feature type="transmembrane region" description="Helical" evidence="1">
    <location>
        <begin position="20"/>
        <end position="39"/>
    </location>
</feature>
<dbReference type="AlphaFoldDB" id="A0A7W6MRA9"/>
<keyword evidence="1" id="KW-0812">Transmembrane</keyword>
<keyword evidence="1" id="KW-0472">Membrane</keyword>
<feature type="transmembrane region" description="Helical" evidence="1">
    <location>
        <begin position="46"/>
        <end position="65"/>
    </location>
</feature>
<comment type="caution">
    <text evidence="2">The sequence shown here is derived from an EMBL/GenBank/DDBJ whole genome shotgun (WGS) entry which is preliminary data.</text>
</comment>
<evidence type="ECO:0000313" key="3">
    <source>
        <dbReference type="Proteomes" id="UP000588647"/>
    </source>
</evidence>
<reference evidence="2 3" key="1">
    <citation type="submission" date="2020-08" db="EMBL/GenBank/DDBJ databases">
        <title>Genomic Encyclopedia of Type Strains, Phase IV (KMG-IV): sequencing the most valuable type-strain genomes for metagenomic binning, comparative biology and taxonomic classification.</title>
        <authorList>
            <person name="Goeker M."/>
        </authorList>
    </citation>
    <scope>NUCLEOTIDE SEQUENCE [LARGE SCALE GENOMIC DNA]</scope>
    <source>
        <strain evidence="2 3">DSM 103570</strain>
    </source>
</reference>
<sequence length="100" mass="11348">MLDFMKQGLVDTTGLSRDALHIHVGLLIMVIGFLCLGSFRRVAGVWVLVLAIAIVNELFDLHAWYGWTGGFNWLDSIHDLINTMLWPSVLLLAARLRNWK</sequence>
<proteinExistence type="predicted"/>
<dbReference type="Proteomes" id="UP000588647">
    <property type="component" value="Unassembled WGS sequence"/>
</dbReference>
<organism evidence="2 3">
    <name type="scientific">Aurantimonas endophytica</name>
    <dbReference type="NCBI Taxonomy" id="1522175"/>
    <lineage>
        <taxon>Bacteria</taxon>
        <taxon>Pseudomonadati</taxon>
        <taxon>Pseudomonadota</taxon>
        <taxon>Alphaproteobacteria</taxon>
        <taxon>Hyphomicrobiales</taxon>
        <taxon>Aurantimonadaceae</taxon>
        <taxon>Aurantimonas</taxon>
    </lineage>
</organism>
<gene>
    <name evidence="2" type="ORF">GGR03_003929</name>
</gene>
<evidence type="ECO:0000313" key="2">
    <source>
        <dbReference type="EMBL" id="MBB4004834.1"/>
    </source>
</evidence>